<protein>
    <submittedName>
        <fullName evidence="2">Uncharacterized protein</fullName>
    </submittedName>
</protein>
<dbReference type="EMBL" id="QTQV01000033">
    <property type="protein sequence ID" value="RQT05395.1"/>
    <property type="molecule type" value="Genomic_DNA"/>
</dbReference>
<sequence>MTAAFERPVRVHENGACDLRRDGAATRREPCGARAVGTLHGACLRFGSRPASTGQPRVQPMTLHAPLASSDAAFEGNTRRKA</sequence>
<gene>
    <name evidence="2" type="ORF">DF051_35260</name>
</gene>
<evidence type="ECO:0000256" key="1">
    <source>
        <dbReference type="SAM" id="MobiDB-lite"/>
    </source>
</evidence>
<dbReference type="Proteomes" id="UP000277921">
    <property type="component" value="Unassembled WGS sequence"/>
</dbReference>
<dbReference type="AlphaFoldDB" id="A0A3N8P2B3"/>
<organism evidence="2 3">
    <name type="scientific">Burkholderia contaminans</name>
    <dbReference type="NCBI Taxonomy" id="488447"/>
    <lineage>
        <taxon>Bacteria</taxon>
        <taxon>Pseudomonadati</taxon>
        <taxon>Pseudomonadota</taxon>
        <taxon>Betaproteobacteria</taxon>
        <taxon>Burkholderiales</taxon>
        <taxon>Burkholderiaceae</taxon>
        <taxon>Burkholderia</taxon>
        <taxon>Burkholderia cepacia complex</taxon>
    </lineage>
</organism>
<evidence type="ECO:0000313" key="3">
    <source>
        <dbReference type="Proteomes" id="UP000277921"/>
    </source>
</evidence>
<accession>A0A3N8P2B3</accession>
<evidence type="ECO:0000313" key="2">
    <source>
        <dbReference type="EMBL" id="RQT05395.1"/>
    </source>
</evidence>
<reference evidence="2 3" key="1">
    <citation type="submission" date="2018-08" db="EMBL/GenBank/DDBJ databases">
        <title>Comparative analysis of Burkholderia isolates from Puerto Rico.</title>
        <authorList>
            <person name="Hall C."/>
            <person name="Sahl J."/>
            <person name="Wagner D."/>
        </authorList>
    </citation>
    <scope>NUCLEOTIDE SEQUENCE [LARGE SCALE GENOMIC DNA]</scope>
    <source>
        <strain evidence="2 3">Bp9025</strain>
    </source>
</reference>
<name>A0A3N8P2B3_9BURK</name>
<proteinExistence type="predicted"/>
<comment type="caution">
    <text evidence="2">The sequence shown here is derived from an EMBL/GenBank/DDBJ whole genome shotgun (WGS) entry which is preliminary data.</text>
</comment>
<feature type="region of interest" description="Disordered" evidence="1">
    <location>
        <begin position="63"/>
        <end position="82"/>
    </location>
</feature>